<name>A0A7W3VWS0_9PSEU</name>
<dbReference type="PANTHER" id="PTHR21310">
    <property type="entry name" value="AMINOGLYCOSIDE PHOSPHOTRANSFERASE-RELATED-RELATED"/>
    <property type="match status" value="1"/>
</dbReference>
<sequence length="297" mass="31685">MPATHFADEAVVRRLLAAQLPELAALPLSRLDPAGSDNVIYRLGDELSVRLPRGEWAAGQPEKESRWLPRLAPHLPVAIPEPVALGSPGEGYPWHWSVSRWLPGSPPEIGGLACPDRIARELARFVAALHRIPADASLAAGPHNGFIGTPLARRDTGTRVAIAETADVFDSAALTAVWEAALAAPPWPHPPVWVHGDLHPGNLLLADGQISAVLDFGVLGVGDPACDALIAWTLLPPSAREVFRAESGLDEDSWTRGRGYALSTGLNAYTAYAATNPRVAASTGYQIRETLADFQRA</sequence>
<keyword evidence="3" id="KW-1185">Reference proteome</keyword>
<dbReference type="Proteomes" id="UP000526734">
    <property type="component" value="Unassembled WGS sequence"/>
</dbReference>
<evidence type="ECO:0000313" key="2">
    <source>
        <dbReference type="EMBL" id="MBB1154535.1"/>
    </source>
</evidence>
<dbReference type="Gene3D" id="3.90.1200.10">
    <property type="match status" value="1"/>
</dbReference>
<dbReference type="AlphaFoldDB" id="A0A7W3VWS0"/>
<dbReference type="EMBL" id="JACGZW010000005">
    <property type="protein sequence ID" value="MBB1154535.1"/>
    <property type="molecule type" value="Genomic_DNA"/>
</dbReference>
<organism evidence="2 3">
    <name type="scientific">Amycolatopsis dendrobii</name>
    <dbReference type="NCBI Taxonomy" id="2760662"/>
    <lineage>
        <taxon>Bacteria</taxon>
        <taxon>Bacillati</taxon>
        <taxon>Actinomycetota</taxon>
        <taxon>Actinomycetes</taxon>
        <taxon>Pseudonocardiales</taxon>
        <taxon>Pseudonocardiaceae</taxon>
        <taxon>Amycolatopsis</taxon>
    </lineage>
</organism>
<evidence type="ECO:0000259" key="1">
    <source>
        <dbReference type="Pfam" id="PF01636"/>
    </source>
</evidence>
<keyword evidence="2" id="KW-0808">Transferase</keyword>
<dbReference type="GO" id="GO:0016740">
    <property type="term" value="F:transferase activity"/>
    <property type="evidence" value="ECO:0007669"/>
    <property type="project" value="UniProtKB-KW"/>
</dbReference>
<dbReference type="PANTHER" id="PTHR21310:SF42">
    <property type="entry name" value="BIFUNCTIONAL AAC_APH"/>
    <property type="match status" value="1"/>
</dbReference>
<gene>
    <name evidence="2" type="ORF">H4281_15455</name>
</gene>
<feature type="domain" description="Aminoglycoside phosphotransferase" evidence="1">
    <location>
        <begin position="33"/>
        <end position="258"/>
    </location>
</feature>
<accession>A0A7W3VWS0</accession>
<dbReference type="Gene3D" id="3.30.200.20">
    <property type="entry name" value="Phosphorylase Kinase, domain 1"/>
    <property type="match status" value="1"/>
</dbReference>
<protein>
    <submittedName>
        <fullName evidence="2">Aminoglycoside phosphotransferase family protein</fullName>
    </submittedName>
</protein>
<dbReference type="SUPFAM" id="SSF56112">
    <property type="entry name" value="Protein kinase-like (PK-like)"/>
    <property type="match status" value="1"/>
</dbReference>
<comment type="caution">
    <text evidence="2">The sequence shown here is derived from an EMBL/GenBank/DDBJ whole genome shotgun (WGS) entry which is preliminary data.</text>
</comment>
<dbReference type="InterPro" id="IPR011009">
    <property type="entry name" value="Kinase-like_dom_sf"/>
</dbReference>
<dbReference type="Pfam" id="PF01636">
    <property type="entry name" value="APH"/>
    <property type="match status" value="1"/>
</dbReference>
<dbReference type="InterPro" id="IPR002575">
    <property type="entry name" value="Aminoglycoside_PTrfase"/>
</dbReference>
<dbReference type="InterPro" id="IPR051678">
    <property type="entry name" value="AGP_Transferase"/>
</dbReference>
<reference evidence="2 3" key="1">
    <citation type="submission" date="2020-08" db="EMBL/GenBank/DDBJ databases">
        <title>Amycolatopsis sp. nov. DR6-1 isolated from Dendrobium heterocarpum.</title>
        <authorList>
            <person name="Tedsree N."/>
            <person name="Kuncharoen N."/>
            <person name="Likhitwitayawuid K."/>
            <person name="Tanasupawat S."/>
        </authorList>
    </citation>
    <scope>NUCLEOTIDE SEQUENCE [LARGE SCALE GENOMIC DNA]</scope>
    <source>
        <strain evidence="2 3">DR6-1</strain>
    </source>
</reference>
<dbReference type="CDD" id="cd05155">
    <property type="entry name" value="APH_ChoK_like_1"/>
    <property type="match status" value="1"/>
</dbReference>
<proteinExistence type="predicted"/>
<evidence type="ECO:0000313" key="3">
    <source>
        <dbReference type="Proteomes" id="UP000526734"/>
    </source>
</evidence>